<dbReference type="InterPro" id="IPR013879">
    <property type="entry name" value="DUF1761"/>
</dbReference>
<name>A0A1F6V1B5_9BACT</name>
<feature type="transmembrane region" description="Helical" evidence="1">
    <location>
        <begin position="81"/>
        <end position="106"/>
    </location>
</feature>
<feature type="transmembrane region" description="Helical" evidence="1">
    <location>
        <begin position="53"/>
        <end position="75"/>
    </location>
</feature>
<feature type="transmembrane region" description="Helical" evidence="1">
    <location>
        <begin position="6"/>
        <end position="32"/>
    </location>
</feature>
<evidence type="ECO:0000313" key="2">
    <source>
        <dbReference type="EMBL" id="OGI63551.1"/>
    </source>
</evidence>
<protein>
    <recommendedName>
        <fullName evidence="4">DUF1761 domain-containing protein</fullName>
    </recommendedName>
</protein>
<dbReference type="Proteomes" id="UP000178985">
    <property type="component" value="Unassembled WGS sequence"/>
</dbReference>
<proteinExistence type="predicted"/>
<comment type="caution">
    <text evidence="2">The sequence shown here is derived from an EMBL/GenBank/DDBJ whole genome shotgun (WGS) entry which is preliminary data.</text>
</comment>
<keyword evidence="1" id="KW-0812">Transmembrane</keyword>
<accession>A0A1F6V1B5</accession>
<organism evidence="2 3">
    <name type="scientific">Candidatus Nomurabacteria bacterium RIFCSPHIGHO2_01_FULL_40_20</name>
    <dbReference type="NCBI Taxonomy" id="1801738"/>
    <lineage>
        <taxon>Bacteria</taxon>
        <taxon>Candidatus Nomuraibacteriota</taxon>
    </lineage>
</organism>
<dbReference type="EMBL" id="MFTO01000017">
    <property type="protein sequence ID" value="OGI63551.1"/>
    <property type="molecule type" value="Genomic_DNA"/>
</dbReference>
<sequence>MTINYLAVLVCAVASMVVGFVWYGPLFGKAYMQVMGADSMTPEQKEAMKKGMWGMYFVQFVLSFITAGVLAYYILNWADPSVGAVAIAICTWFGFVMTTTAGASLWSGKPKKMAWKMFFISAGAQLVTFIVFGIILSLWK</sequence>
<dbReference type="Pfam" id="PF08570">
    <property type="entry name" value="DUF1761"/>
    <property type="match status" value="1"/>
</dbReference>
<evidence type="ECO:0008006" key="4">
    <source>
        <dbReference type="Google" id="ProtNLM"/>
    </source>
</evidence>
<feature type="transmembrane region" description="Helical" evidence="1">
    <location>
        <begin position="118"/>
        <end position="139"/>
    </location>
</feature>
<gene>
    <name evidence="2" type="ORF">A2733_01750</name>
</gene>
<evidence type="ECO:0000256" key="1">
    <source>
        <dbReference type="SAM" id="Phobius"/>
    </source>
</evidence>
<reference evidence="2 3" key="1">
    <citation type="journal article" date="2016" name="Nat. Commun.">
        <title>Thousands of microbial genomes shed light on interconnected biogeochemical processes in an aquifer system.</title>
        <authorList>
            <person name="Anantharaman K."/>
            <person name="Brown C.T."/>
            <person name="Hug L.A."/>
            <person name="Sharon I."/>
            <person name="Castelle C.J."/>
            <person name="Probst A.J."/>
            <person name="Thomas B.C."/>
            <person name="Singh A."/>
            <person name="Wilkins M.J."/>
            <person name="Karaoz U."/>
            <person name="Brodie E.L."/>
            <person name="Williams K.H."/>
            <person name="Hubbard S.S."/>
            <person name="Banfield J.F."/>
        </authorList>
    </citation>
    <scope>NUCLEOTIDE SEQUENCE [LARGE SCALE GENOMIC DNA]</scope>
</reference>
<dbReference type="AlphaFoldDB" id="A0A1F6V1B5"/>
<evidence type="ECO:0000313" key="3">
    <source>
        <dbReference type="Proteomes" id="UP000178985"/>
    </source>
</evidence>
<keyword evidence="1" id="KW-0472">Membrane</keyword>
<keyword evidence="1" id="KW-1133">Transmembrane helix</keyword>